<dbReference type="AlphaFoldDB" id="A0ABD3Q4D9"/>
<dbReference type="InterPro" id="IPR007696">
    <property type="entry name" value="DNA_mismatch_repair_MutS_core"/>
</dbReference>
<evidence type="ECO:0000259" key="7">
    <source>
        <dbReference type="SMART" id="SM00534"/>
    </source>
</evidence>
<dbReference type="Pfam" id="PF05192">
    <property type="entry name" value="MutS_III"/>
    <property type="match status" value="1"/>
</dbReference>
<keyword evidence="3" id="KW-0067">ATP-binding</keyword>
<feature type="compositionally biased region" description="Basic and acidic residues" evidence="5">
    <location>
        <begin position="37"/>
        <end position="51"/>
    </location>
</feature>
<dbReference type="InterPro" id="IPR045076">
    <property type="entry name" value="MutS"/>
</dbReference>
<feature type="compositionally biased region" description="Low complexity" evidence="5">
    <location>
        <begin position="470"/>
        <end position="479"/>
    </location>
</feature>
<feature type="compositionally biased region" description="Polar residues" evidence="5">
    <location>
        <begin position="74"/>
        <end position="86"/>
    </location>
</feature>
<sequence length="1065" mass="117209">MGKSNHRPNEPRDLESKTAEGYYPSSDDEDTKTAATRVRDRQRTFRKKDEAETTSSNTPALPRWDVIEKARPTTDVSKSSGFTLSSAKKGEVGRKDNPYARAVPQQRTRHHDLSPEAATHATQSTKRTSSHIVCSISENLARETCVSTLDASRPTTLQITKQGNGQTYAETLALLKIIGPHEVLLNEGRKNSLLAGKVLGLFGLNKETLNAQNVPFGERRKKKDKQKEDDTYATCPREQTVVKFLSRSYFDQTKGADTLRKLSRPDTYNATLVEEYILLSSSYAVLQYAQLCLGAGLSRHSLALDVNAGGSHRMIMDRSTMTNLEILVNAKTGKTAHSLVGSIDCTKTSVGGKLLRTNLMAPPTRLDTIHARLDLVDAFLDDEEFFYVVMEHLEDLPDVDKMLSCVALVPRGKSNNGALFGNKEGRVVTSRVASRGISALVCIKSTLNAIPSFAHVLEVQLKELNEREGTATGTRGAGAQNNVPTISTDHKRPNSGHDDESTTVVDSEKSDAADSLSAGDMTTDKNDATRTKCSSLDIGLGTSASSTNSKRSSTKQTRHQLLHAILLAMKRPALTRVLNAVTDIFTESTAYSKNSHAMRHQECFALKPNTNGMMDILRKAFLANVDDIYRLADEYAETYDISVQVKETSSRGYYLSVSAVIGLDLPQIFIQPVKNGRFIHCTTEEVYSLNSRAQENVQDLLLMTHERIQEVLEVARDNYDCLASLSDAIALLDMCHCFADNVASSQLPWCRPRLSDGDCPEVDCDFDGGRGAIAIRNGRYAVDVGSQTNSQFVPNDTYSSNLQNFTVITGINGSGKSTYLKQIALIVILAHCGSFVPAEEALLPIRDQICTRIGTSDDQEHNISTFLMEMKETAFICNSTTEKSLFLLDELGRATSNEDGVAVAWAVSEYLLSKRAITFFVTHYPQLSKLASVYPNVQNQHLVSNITPSPNNQDGSSINYTHKIMPGPCMACSDYGVEMSVSCGFPEDVVNNARRIRCQVQEKMPGSDLCEHYDNDDTLSPNVVELRRNAQKILCVLAQHLTAVKESEGKLNNDAKRLFLQASVS</sequence>
<feature type="compositionally biased region" description="Basic and acidic residues" evidence="5">
    <location>
        <begin position="7"/>
        <end position="18"/>
    </location>
</feature>
<feature type="compositionally biased region" description="Basic and acidic residues" evidence="5">
    <location>
        <begin position="88"/>
        <end position="98"/>
    </location>
</feature>
<dbReference type="SUPFAM" id="SSF48334">
    <property type="entry name" value="DNA repair protein MutS, domain III"/>
    <property type="match status" value="1"/>
</dbReference>
<evidence type="ECO:0000313" key="8">
    <source>
        <dbReference type="EMBL" id="KAL3795078.1"/>
    </source>
</evidence>
<evidence type="ECO:0000256" key="5">
    <source>
        <dbReference type="SAM" id="MobiDB-lite"/>
    </source>
</evidence>
<comment type="similarity">
    <text evidence="1">Belongs to the DNA mismatch repair MutS family.</text>
</comment>
<evidence type="ECO:0000256" key="1">
    <source>
        <dbReference type="ARBA" id="ARBA00006271"/>
    </source>
</evidence>
<dbReference type="Proteomes" id="UP001530400">
    <property type="component" value="Unassembled WGS sequence"/>
</dbReference>
<keyword evidence="2" id="KW-0547">Nucleotide-binding</keyword>
<evidence type="ECO:0000313" key="9">
    <source>
        <dbReference type="Proteomes" id="UP001530400"/>
    </source>
</evidence>
<comment type="caution">
    <text evidence="8">The sequence shown here is derived from an EMBL/GenBank/DDBJ whole genome shotgun (WGS) entry which is preliminary data.</text>
</comment>
<dbReference type="FunFam" id="3.40.50.300:FF:000870">
    <property type="entry name" value="MutS protein homolog 4"/>
    <property type="match status" value="1"/>
</dbReference>
<gene>
    <name evidence="8" type="ORF">ACHAWO_009241</name>
</gene>
<keyword evidence="4" id="KW-0238">DNA-binding</keyword>
<feature type="region of interest" description="Disordered" evidence="5">
    <location>
        <begin position="1"/>
        <end position="126"/>
    </location>
</feature>
<dbReference type="Pfam" id="PF00488">
    <property type="entry name" value="MutS_V"/>
    <property type="match status" value="1"/>
</dbReference>
<dbReference type="SMART" id="SM00534">
    <property type="entry name" value="MUTSac"/>
    <property type="match status" value="1"/>
</dbReference>
<keyword evidence="9" id="KW-1185">Reference proteome</keyword>
<dbReference type="InterPro" id="IPR036187">
    <property type="entry name" value="DNA_mismatch_repair_MutS_sf"/>
</dbReference>
<feature type="domain" description="DNA mismatch repair proteins mutS family" evidence="7">
    <location>
        <begin position="803"/>
        <end position="998"/>
    </location>
</feature>
<dbReference type="Gene3D" id="1.10.1420.10">
    <property type="match status" value="1"/>
</dbReference>
<name>A0ABD3Q4D9_9STRA</name>
<evidence type="ECO:0008006" key="10">
    <source>
        <dbReference type="Google" id="ProtNLM"/>
    </source>
</evidence>
<dbReference type="InterPro" id="IPR000432">
    <property type="entry name" value="DNA_mismatch_repair_MutS_C"/>
</dbReference>
<dbReference type="PANTHER" id="PTHR11361">
    <property type="entry name" value="DNA MISMATCH REPAIR PROTEIN MUTS FAMILY MEMBER"/>
    <property type="match status" value="1"/>
</dbReference>
<dbReference type="GO" id="GO:0003677">
    <property type="term" value="F:DNA binding"/>
    <property type="evidence" value="ECO:0007669"/>
    <property type="project" value="UniProtKB-KW"/>
</dbReference>
<proteinExistence type="inferred from homology"/>
<dbReference type="SMART" id="SM00533">
    <property type="entry name" value="MUTSd"/>
    <property type="match status" value="1"/>
</dbReference>
<evidence type="ECO:0000256" key="4">
    <source>
        <dbReference type="ARBA" id="ARBA00023125"/>
    </source>
</evidence>
<dbReference type="EMBL" id="JALLPJ020000334">
    <property type="protein sequence ID" value="KAL3795078.1"/>
    <property type="molecule type" value="Genomic_DNA"/>
</dbReference>
<dbReference type="PANTHER" id="PTHR11361:SF148">
    <property type="entry name" value="DNA MISMATCH REPAIR PROTEIN MSH6"/>
    <property type="match status" value="1"/>
</dbReference>
<dbReference type="Gene3D" id="3.40.50.300">
    <property type="entry name" value="P-loop containing nucleotide triphosphate hydrolases"/>
    <property type="match status" value="1"/>
</dbReference>
<feature type="compositionally biased region" description="Basic and acidic residues" evidence="5">
    <location>
        <begin position="488"/>
        <end position="512"/>
    </location>
</feature>
<dbReference type="SUPFAM" id="SSF52540">
    <property type="entry name" value="P-loop containing nucleoside triphosphate hydrolases"/>
    <property type="match status" value="1"/>
</dbReference>
<accession>A0ABD3Q4D9</accession>
<evidence type="ECO:0000259" key="6">
    <source>
        <dbReference type="SMART" id="SM00533"/>
    </source>
</evidence>
<reference evidence="8 9" key="1">
    <citation type="submission" date="2024-10" db="EMBL/GenBank/DDBJ databases">
        <title>Updated reference genomes for cyclostephanoid diatoms.</title>
        <authorList>
            <person name="Roberts W.R."/>
            <person name="Alverson A.J."/>
        </authorList>
    </citation>
    <scope>NUCLEOTIDE SEQUENCE [LARGE SCALE GENOMIC DNA]</scope>
    <source>
        <strain evidence="8 9">AJA010-31</strain>
    </source>
</reference>
<feature type="region of interest" description="Disordered" evidence="5">
    <location>
        <begin position="468"/>
        <end position="529"/>
    </location>
</feature>
<dbReference type="InterPro" id="IPR027417">
    <property type="entry name" value="P-loop_NTPase"/>
</dbReference>
<dbReference type="GO" id="GO:0005524">
    <property type="term" value="F:ATP binding"/>
    <property type="evidence" value="ECO:0007669"/>
    <property type="project" value="UniProtKB-KW"/>
</dbReference>
<evidence type="ECO:0000256" key="3">
    <source>
        <dbReference type="ARBA" id="ARBA00022840"/>
    </source>
</evidence>
<organism evidence="8 9">
    <name type="scientific">Cyclotella atomus</name>
    <dbReference type="NCBI Taxonomy" id="382360"/>
    <lineage>
        <taxon>Eukaryota</taxon>
        <taxon>Sar</taxon>
        <taxon>Stramenopiles</taxon>
        <taxon>Ochrophyta</taxon>
        <taxon>Bacillariophyta</taxon>
        <taxon>Coscinodiscophyceae</taxon>
        <taxon>Thalassiosirophycidae</taxon>
        <taxon>Stephanodiscales</taxon>
        <taxon>Stephanodiscaceae</taxon>
        <taxon>Cyclotella</taxon>
    </lineage>
</organism>
<protein>
    <recommendedName>
        <fullName evidence="10">DNA mismatch repair protein</fullName>
    </recommendedName>
</protein>
<evidence type="ECO:0000256" key="2">
    <source>
        <dbReference type="ARBA" id="ARBA00022741"/>
    </source>
</evidence>
<feature type="domain" description="DNA mismatch repair protein MutS core" evidence="6">
    <location>
        <begin position="334"/>
        <end position="786"/>
    </location>
</feature>